<name>A0A4Z0HGS3_9ACTN</name>
<dbReference type="GO" id="GO:0008194">
    <property type="term" value="F:UDP-glycosyltransferase activity"/>
    <property type="evidence" value="ECO:0007669"/>
    <property type="project" value="InterPro"/>
</dbReference>
<dbReference type="Pfam" id="PF00201">
    <property type="entry name" value="UDPGT"/>
    <property type="match status" value="1"/>
</dbReference>
<dbReference type="PANTHER" id="PTHR48050:SF13">
    <property type="entry name" value="STEROL 3-BETA-GLUCOSYLTRANSFERASE UGT80A2"/>
    <property type="match status" value="1"/>
</dbReference>
<accession>A0A4Z0HGS3</accession>
<dbReference type="InterPro" id="IPR050426">
    <property type="entry name" value="Glycosyltransferase_28"/>
</dbReference>
<evidence type="ECO:0000313" key="4">
    <source>
        <dbReference type="Proteomes" id="UP000297948"/>
    </source>
</evidence>
<dbReference type="AlphaFoldDB" id="A0A4Z0HGS3"/>
<dbReference type="Gene3D" id="3.40.50.2000">
    <property type="entry name" value="Glycogen Phosphorylase B"/>
    <property type="match status" value="2"/>
</dbReference>
<evidence type="ECO:0000256" key="2">
    <source>
        <dbReference type="SAM" id="MobiDB-lite"/>
    </source>
</evidence>
<feature type="region of interest" description="Disordered" evidence="2">
    <location>
        <begin position="391"/>
        <end position="427"/>
    </location>
</feature>
<reference evidence="3 4" key="1">
    <citation type="submission" date="2019-03" db="EMBL/GenBank/DDBJ databases">
        <authorList>
            <person name="Gonzalez-Pimentel J.L."/>
        </authorList>
    </citation>
    <scope>NUCLEOTIDE SEQUENCE [LARGE SCALE GENOMIC DNA]</scope>
    <source>
        <strain evidence="3 4">JCM 31289</strain>
    </source>
</reference>
<feature type="compositionally biased region" description="Basic residues" evidence="2">
    <location>
        <begin position="391"/>
        <end position="403"/>
    </location>
</feature>
<proteinExistence type="predicted"/>
<gene>
    <name evidence="3" type="ORF">E4099_00335</name>
</gene>
<organism evidence="3 4">
    <name type="scientific">Streptomyces palmae</name>
    <dbReference type="NCBI Taxonomy" id="1701085"/>
    <lineage>
        <taxon>Bacteria</taxon>
        <taxon>Bacillati</taxon>
        <taxon>Actinomycetota</taxon>
        <taxon>Actinomycetes</taxon>
        <taxon>Kitasatosporales</taxon>
        <taxon>Streptomycetaceae</taxon>
        <taxon>Streptomyces</taxon>
    </lineage>
</organism>
<sequence length="427" mass="44481">MSRILCVVPPLVGHINPAVGTAAALAARGHDIAWAGPDELVRRLAGPGARVFPCVSSDPGPDPDAKIAVRTAGLKGPAALRFLWESFLIPLADHMAPRIRAAIEEFDPDLVVVDQQTVAGGIIAESLGLTWVTSATTSAELVDPLAGMPKVAAWVDGLLEALRGRIADGRGEADPRMSPHGVLAYTTRALLGPVALAEQVWLVGPSVTDRPAPADFPWEWLAGAERTVLVSLGTANADASAPFLNAAVEALSGMAGVHAVVVDPAGSVTGAGENILLRPHVPQLALLTRVDAVVCHAGHNTVCEALWHGVPLVVAPIRDDQPIVAGQVTAAGAGVRLRFGRADAQRIRDAVGTVLDEAAGHRAAARAVGRSFREAGGTEAAADRLEALLKHRKAELRRPRRPRGPAGRPRGVLPRRDPSHPSGPSPN</sequence>
<dbReference type="SUPFAM" id="SSF53756">
    <property type="entry name" value="UDP-Glycosyltransferase/glycogen phosphorylase"/>
    <property type="match status" value="1"/>
</dbReference>
<dbReference type="Proteomes" id="UP000297948">
    <property type="component" value="Unassembled WGS sequence"/>
</dbReference>
<dbReference type="OrthoDB" id="764352at2"/>
<keyword evidence="4" id="KW-1185">Reference proteome</keyword>
<dbReference type="InterPro" id="IPR002213">
    <property type="entry name" value="UDP_glucos_trans"/>
</dbReference>
<dbReference type="GO" id="GO:0017000">
    <property type="term" value="P:antibiotic biosynthetic process"/>
    <property type="evidence" value="ECO:0007669"/>
    <property type="project" value="UniProtKB-ARBA"/>
</dbReference>
<dbReference type="EMBL" id="SRID01000001">
    <property type="protein sequence ID" value="TGB19626.1"/>
    <property type="molecule type" value="Genomic_DNA"/>
</dbReference>
<keyword evidence="1 3" id="KW-0808">Transferase</keyword>
<dbReference type="RefSeq" id="WP_135336822.1">
    <property type="nucleotide sequence ID" value="NZ_JBHLTX010000013.1"/>
</dbReference>
<comment type="caution">
    <text evidence="3">The sequence shown here is derived from an EMBL/GenBank/DDBJ whole genome shotgun (WGS) entry which is preliminary data.</text>
</comment>
<dbReference type="CDD" id="cd03784">
    <property type="entry name" value="GT1_Gtf-like"/>
    <property type="match status" value="1"/>
</dbReference>
<evidence type="ECO:0000256" key="1">
    <source>
        <dbReference type="ARBA" id="ARBA00022679"/>
    </source>
</evidence>
<protein>
    <submittedName>
        <fullName evidence="3">Glycosyltransferase</fullName>
    </submittedName>
</protein>
<evidence type="ECO:0000313" key="3">
    <source>
        <dbReference type="EMBL" id="TGB19626.1"/>
    </source>
</evidence>
<dbReference type="PANTHER" id="PTHR48050">
    <property type="entry name" value="STEROL 3-BETA-GLUCOSYLTRANSFERASE"/>
    <property type="match status" value="1"/>
</dbReference>